<dbReference type="InterPro" id="IPR026365">
    <property type="entry name" value="BcepMu_gp16"/>
</dbReference>
<dbReference type="NCBIfam" id="TIGR04111">
    <property type="entry name" value="BcepMu_gp16"/>
    <property type="match status" value="1"/>
</dbReference>
<keyword evidence="1" id="KW-0238">DNA-binding</keyword>
<dbReference type="RefSeq" id="WP_268147119.1">
    <property type="nucleotide sequence ID" value="NZ_JAPPUW010000002.1"/>
</dbReference>
<reference evidence="1" key="1">
    <citation type="submission" date="2019-02" db="EMBL/GenBank/DDBJ databases">
        <title>Draft genome of the type strain Pelomonas aquatica CCUG 52575T.</title>
        <authorList>
            <person name="Gomila M."/>
            <person name="Lalucat J."/>
        </authorList>
    </citation>
    <scope>NUCLEOTIDE SEQUENCE</scope>
    <source>
        <strain evidence="1">CCUG 52575</strain>
    </source>
</reference>
<dbReference type="Proteomes" id="UP001152766">
    <property type="component" value="Unassembled WGS sequence"/>
</dbReference>
<comment type="caution">
    <text evidence="1">The sequence shown here is derived from an EMBL/GenBank/DDBJ whole genome shotgun (WGS) entry which is preliminary data.</text>
</comment>
<name>A0A9X4LE50_9BURK</name>
<gene>
    <name evidence="1" type="ORF">EXJ73_02535</name>
</gene>
<dbReference type="EMBL" id="SGUG01000003">
    <property type="protein sequence ID" value="MDG0861351.1"/>
    <property type="molecule type" value="Genomic_DNA"/>
</dbReference>
<keyword evidence="2" id="KW-1185">Reference proteome</keyword>
<organism evidence="1 2">
    <name type="scientific">Pelomonas aquatica</name>
    <dbReference type="NCBI Taxonomy" id="431058"/>
    <lineage>
        <taxon>Bacteria</taxon>
        <taxon>Pseudomonadati</taxon>
        <taxon>Pseudomonadota</taxon>
        <taxon>Betaproteobacteria</taxon>
        <taxon>Burkholderiales</taxon>
        <taxon>Sphaerotilaceae</taxon>
        <taxon>Roseateles</taxon>
    </lineage>
</organism>
<sequence>MDKNKLAKVRDGFRLHGVSVSGWAKANNLSAPLVHRILSGRAKCVRGESHRAAVLLGLKAGKAADPSSFDPSAALR</sequence>
<dbReference type="AlphaFoldDB" id="A0A9X4LE50"/>
<dbReference type="GO" id="GO:0003677">
    <property type="term" value="F:DNA binding"/>
    <property type="evidence" value="ECO:0007669"/>
    <property type="project" value="UniProtKB-KW"/>
</dbReference>
<proteinExistence type="predicted"/>
<evidence type="ECO:0000313" key="1">
    <source>
        <dbReference type="EMBL" id="MDG0861351.1"/>
    </source>
</evidence>
<accession>A0A9X4LE50</accession>
<evidence type="ECO:0000313" key="2">
    <source>
        <dbReference type="Proteomes" id="UP001152766"/>
    </source>
</evidence>
<protein>
    <submittedName>
        <fullName evidence="1">DNA-binding protein</fullName>
    </submittedName>
</protein>